<comment type="caution">
    <text evidence="2">The sequence shown here is derived from an EMBL/GenBank/DDBJ whole genome shotgun (WGS) entry which is preliminary data.</text>
</comment>
<dbReference type="Proteomes" id="UP001428341">
    <property type="component" value="Unassembled WGS sequence"/>
</dbReference>
<gene>
    <name evidence="2" type="ORF">WN944_000889</name>
</gene>
<name>A0AAP0MI72_9ROSI</name>
<feature type="compositionally biased region" description="Polar residues" evidence="1">
    <location>
        <begin position="228"/>
        <end position="244"/>
    </location>
</feature>
<organism evidence="2 3">
    <name type="scientific">Citrus x changshan-huyou</name>
    <dbReference type="NCBI Taxonomy" id="2935761"/>
    <lineage>
        <taxon>Eukaryota</taxon>
        <taxon>Viridiplantae</taxon>
        <taxon>Streptophyta</taxon>
        <taxon>Embryophyta</taxon>
        <taxon>Tracheophyta</taxon>
        <taxon>Spermatophyta</taxon>
        <taxon>Magnoliopsida</taxon>
        <taxon>eudicotyledons</taxon>
        <taxon>Gunneridae</taxon>
        <taxon>Pentapetalae</taxon>
        <taxon>rosids</taxon>
        <taxon>malvids</taxon>
        <taxon>Sapindales</taxon>
        <taxon>Rutaceae</taxon>
        <taxon>Aurantioideae</taxon>
        <taxon>Citrus</taxon>
    </lineage>
</organism>
<sequence length="244" mass="27584">MLPSEFRRRPASEQPAIEESSSLVYFDIEVVIDGEVFVVGLVIPEQYSLHKMWTDIRDVCWGHPIRDANEIKVQVMFPWQSKQQVILSDKDLLEAFDQLRANNKSANVDQCVTPEDQFPIHLNKDIEFDWIDFAEATDTLSVVHKYPGEAATKVLSKGDNDETGEAASEVLPDLNENETSADKFTQQLNNEADNGNKELHYGYAVFANELDEFEDDYEYEAAVDGSYPDNSDSSHLFGSESTGF</sequence>
<dbReference type="EMBL" id="JBCGBO010000004">
    <property type="protein sequence ID" value="KAK9208532.1"/>
    <property type="molecule type" value="Genomic_DNA"/>
</dbReference>
<evidence type="ECO:0000313" key="3">
    <source>
        <dbReference type="Proteomes" id="UP001428341"/>
    </source>
</evidence>
<reference evidence="2 3" key="1">
    <citation type="submission" date="2024-05" db="EMBL/GenBank/DDBJ databases">
        <title>Haplotype-resolved chromosome-level genome assembly of Huyou (Citrus changshanensis).</title>
        <authorList>
            <person name="Miao C."/>
            <person name="Chen W."/>
            <person name="Wu Y."/>
            <person name="Wang L."/>
            <person name="Zhao S."/>
            <person name="Grierson D."/>
            <person name="Xu C."/>
            <person name="Chen K."/>
        </authorList>
    </citation>
    <scope>NUCLEOTIDE SEQUENCE [LARGE SCALE GENOMIC DNA]</scope>
    <source>
        <strain evidence="2">01-14</strain>
        <tissue evidence="2">Leaf</tissue>
    </source>
</reference>
<accession>A0AAP0MI72</accession>
<evidence type="ECO:0000313" key="2">
    <source>
        <dbReference type="EMBL" id="KAK9208532.1"/>
    </source>
</evidence>
<proteinExistence type="predicted"/>
<evidence type="ECO:0000256" key="1">
    <source>
        <dbReference type="SAM" id="MobiDB-lite"/>
    </source>
</evidence>
<feature type="region of interest" description="Disordered" evidence="1">
    <location>
        <begin position="155"/>
        <end position="178"/>
    </location>
</feature>
<protein>
    <submittedName>
        <fullName evidence="2">Uncharacterized protein</fullName>
    </submittedName>
</protein>
<dbReference type="AlphaFoldDB" id="A0AAP0MI72"/>
<keyword evidence="3" id="KW-1185">Reference proteome</keyword>
<feature type="region of interest" description="Disordered" evidence="1">
    <location>
        <begin position="223"/>
        <end position="244"/>
    </location>
</feature>